<gene>
    <name evidence="2" type="ORF">M9R32_07860</name>
</gene>
<accession>A0A9X3RCS8</accession>
<feature type="domain" description="N-acetyltransferase" evidence="1">
    <location>
        <begin position="1"/>
        <end position="151"/>
    </location>
</feature>
<dbReference type="EMBL" id="JAMKBJ010000005">
    <property type="protein sequence ID" value="MCZ8537090.1"/>
    <property type="molecule type" value="Genomic_DNA"/>
</dbReference>
<dbReference type="SUPFAM" id="SSF55729">
    <property type="entry name" value="Acyl-CoA N-acyltransferases (Nat)"/>
    <property type="match status" value="1"/>
</dbReference>
<sequence length="153" mass="17951">MKLIRATLSDEPLIAGWLQNDTDCFYTTGEEVYSADMYRSWHEASDQFGYILLKEDQPVAYGEIWEDVEERDLELAHLIVHPSYRNQGIGKQLVRMLQKECMAFPYPWIYLRIEPENSRALKCYSGVGFIKDESLRTTCNSRWIWMKARNGEA</sequence>
<comment type="caution">
    <text evidence="2">The sequence shown here is derived from an EMBL/GenBank/DDBJ whole genome shotgun (WGS) entry which is preliminary data.</text>
</comment>
<dbReference type="InterPro" id="IPR016181">
    <property type="entry name" value="Acyl_CoA_acyltransferase"/>
</dbReference>
<dbReference type="GO" id="GO:0016747">
    <property type="term" value="F:acyltransferase activity, transferring groups other than amino-acyl groups"/>
    <property type="evidence" value="ECO:0007669"/>
    <property type="project" value="InterPro"/>
</dbReference>
<evidence type="ECO:0000259" key="1">
    <source>
        <dbReference type="PROSITE" id="PS51186"/>
    </source>
</evidence>
<protein>
    <submittedName>
        <fullName evidence="2">GNAT family N-acetyltransferase</fullName>
    </submittedName>
</protein>
<proteinExistence type="predicted"/>
<dbReference type="CDD" id="cd04301">
    <property type="entry name" value="NAT_SF"/>
    <property type="match status" value="1"/>
</dbReference>
<dbReference type="RefSeq" id="WP_269926183.1">
    <property type="nucleotide sequence ID" value="NZ_JAMKBJ010000005.1"/>
</dbReference>
<dbReference type="Gene3D" id="3.40.630.30">
    <property type="match status" value="1"/>
</dbReference>
<reference evidence="2" key="1">
    <citation type="submission" date="2022-05" db="EMBL/GenBank/DDBJ databases">
        <authorList>
            <person name="Colautti A."/>
            <person name="Iacumin L."/>
        </authorList>
    </citation>
    <scope>NUCLEOTIDE SEQUENCE</scope>
    <source>
        <strain evidence="2">SK 55</strain>
    </source>
</reference>
<name>A0A9X3RCS8_9BACL</name>
<dbReference type="Pfam" id="PF00583">
    <property type="entry name" value="Acetyltransf_1"/>
    <property type="match status" value="1"/>
</dbReference>
<organism evidence="2 3">
    <name type="scientific">Paenisporosarcina quisquiliarum</name>
    <dbReference type="NCBI Taxonomy" id="365346"/>
    <lineage>
        <taxon>Bacteria</taxon>
        <taxon>Bacillati</taxon>
        <taxon>Bacillota</taxon>
        <taxon>Bacilli</taxon>
        <taxon>Bacillales</taxon>
        <taxon>Caryophanaceae</taxon>
        <taxon>Paenisporosarcina</taxon>
    </lineage>
</organism>
<dbReference type="AlphaFoldDB" id="A0A9X3RCS8"/>
<dbReference type="InterPro" id="IPR000182">
    <property type="entry name" value="GNAT_dom"/>
</dbReference>
<evidence type="ECO:0000313" key="3">
    <source>
        <dbReference type="Proteomes" id="UP001152173"/>
    </source>
</evidence>
<evidence type="ECO:0000313" key="2">
    <source>
        <dbReference type="EMBL" id="MCZ8537090.1"/>
    </source>
</evidence>
<keyword evidence="3" id="KW-1185">Reference proteome</keyword>
<dbReference type="PROSITE" id="PS51186">
    <property type="entry name" value="GNAT"/>
    <property type="match status" value="1"/>
</dbReference>
<dbReference type="Proteomes" id="UP001152173">
    <property type="component" value="Unassembled WGS sequence"/>
</dbReference>